<organism evidence="2 3">
    <name type="scientific">Porites evermanni</name>
    <dbReference type="NCBI Taxonomy" id="104178"/>
    <lineage>
        <taxon>Eukaryota</taxon>
        <taxon>Metazoa</taxon>
        <taxon>Cnidaria</taxon>
        <taxon>Anthozoa</taxon>
        <taxon>Hexacorallia</taxon>
        <taxon>Scleractinia</taxon>
        <taxon>Fungiina</taxon>
        <taxon>Poritidae</taxon>
        <taxon>Porites</taxon>
    </lineage>
</organism>
<proteinExistence type="predicted"/>
<keyword evidence="3" id="KW-1185">Reference proteome</keyword>
<reference evidence="2 3" key="1">
    <citation type="submission" date="2022-05" db="EMBL/GenBank/DDBJ databases">
        <authorList>
            <consortium name="Genoscope - CEA"/>
            <person name="William W."/>
        </authorList>
    </citation>
    <scope>NUCLEOTIDE SEQUENCE [LARGE SCALE GENOMIC DNA]</scope>
</reference>
<evidence type="ECO:0000313" key="2">
    <source>
        <dbReference type="EMBL" id="CAH3023161.1"/>
    </source>
</evidence>
<comment type="caution">
    <text evidence="2">The sequence shown here is derived from an EMBL/GenBank/DDBJ whole genome shotgun (WGS) entry which is preliminary data.</text>
</comment>
<feature type="region of interest" description="Disordered" evidence="1">
    <location>
        <begin position="99"/>
        <end position="165"/>
    </location>
</feature>
<accession>A0ABN8M8G7</accession>
<dbReference type="Proteomes" id="UP001159427">
    <property type="component" value="Unassembled WGS sequence"/>
</dbReference>
<name>A0ABN8M8G7_9CNID</name>
<dbReference type="EMBL" id="CALNXI010000249">
    <property type="protein sequence ID" value="CAH3023161.1"/>
    <property type="molecule type" value="Genomic_DNA"/>
</dbReference>
<feature type="compositionally biased region" description="Basic and acidic residues" evidence="1">
    <location>
        <begin position="99"/>
        <end position="146"/>
    </location>
</feature>
<evidence type="ECO:0000313" key="3">
    <source>
        <dbReference type="Proteomes" id="UP001159427"/>
    </source>
</evidence>
<dbReference type="PANTHER" id="PTHR33309:SF1">
    <property type="entry name" value="MYB_SANT-LIKE DNA-BINDING DOMAIN-CONTAINING PROTEIN"/>
    <property type="match status" value="1"/>
</dbReference>
<protein>
    <recommendedName>
        <fullName evidence="4">MADF domain-containing protein</fullName>
    </recommendedName>
</protein>
<dbReference type="PANTHER" id="PTHR33309">
    <property type="entry name" value="KERATIN, ULTRA HIGH-SULFUR MATRIX PROTEIN-LIKE"/>
    <property type="match status" value="1"/>
</dbReference>
<sequence length="217" mass="25367">MEWTELHDLNLCEEVLVVEPWKHPYRSKERGDSWNEIANNLNASDHPTFKVSKRSVRDRLTLLQQKYKAKMRMEEAASGIDCQETKLDKALEEIIQKEKAATDARSLQDDNKKTEKAAAEEHRNRAVERLGETKKRNAEKQDEKAQTAKKGRRSTSEVVQFLKEKSERESVLRKEDLELRRKELSQKEDMMKMLAQQQQQQTQLMLCLLAKGQNKNS</sequence>
<evidence type="ECO:0008006" key="4">
    <source>
        <dbReference type="Google" id="ProtNLM"/>
    </source>
</evidence>
<evidence type="ECO:0000256" key="1">
    <source>
        <dbReference type="SAM" id="MobiDB-lite"/>
    </source>
</evidence>
<gene>
    <name evidence="2" type="ORF">PEVE_00018281</name>
</gene>